<organism evidence="8 9">
    <name type="scientific">Caedimonas varicaedens</name>
    <dbReference type="NCBI Taxonomy" id="1629334"/>
    <lineage>
        <taxon>Bacteria</taxon>
        <taxon>Pseudomonadati</taxon>
        <taxon>Pseudomonadota</taxon>
        <taxon>Alphaproteobacteria</taxon>
        <taxon>Holosporales</taxon>
        <taxon>Caedimonadaceae</taxon>
        <taxon>Caedimonas</taxon>
    </lineage>
</organism>
<dbReference type="InterPro" id="IPR001765">
    <property type="entry name" value="Carbonic_anhydrase"/>
</dbReference>
<gene>
    <name evidence="8" type="primary">can</name>
    <name evidence="8" type="ORF">Cva_01341</name>
</gene>
<proteinExistence type="inferred from homology"/>
<dbReference type="InterPro" id="IPR015892">
    <property type="entry name" value="Carbonic_anhydrase_CS"/>
</dbReference>
<keyword evidence="3 6" id="KW-0862">Zinc</keyword>
<sequence>MGNLANLLEKNKRWANKMRKNNPIFFEELAHQQSPQYLWIGCSDSRVPANQIIDLLPGEVFVHRNVANVIVHSDLNCLSVIQYAVDVLRIKHIIVCGHYGCGGIFAALNNQKLGLIDNWLRHVQDVRQKFKDIFECHKPDLHWDILCELNILEQVINVAQTTVVQDAWSKGQELTVHGWIYKLHDGLLRDLKADISTAAELSVLYENSVASIRNRFAE</sequence>
<evidence type="ECO:0000256" key="4">
    <source>
        <dbReference type="ARBA" id="ARBA00023239"/>
    </source>
</evidence>
<evidence type="ECO:0000256" key="5">
    <source>
        <dbReference type="ARBA" id="ARBA00048348"/>
    </source>
</evidence>
<feature type="binding site" evidence="6">
    <location>
        <position position="101"/>
    </location>
    <ligand>
        <name>Zn(2+)</name>
        <dbReference type="ChEBI" id="CHEBI:29105"/>
    </ligand>
</feature>
<dbReference type="GO" id="GO:0008270">
    <property type="term" value="F:zinc ion binding"/>
    <property type="evidence" value="ECO:0007669"/>
    <property type="project" value="UniProtKB-UniRule"/>
</dbReference>
<dbReference type="GO" id="GO:0015976">
    <property type="term" value="P:carbon utilization"/>
    <property type="evidence" value="ECO:0007669"/>
    <property type="project" value="InterPro"/>
</dbReference>
<keyword evidence="2 6" id="KW-0479">Metal-binding</keyword>
<comment type="catalytic activity">
    <reaction evidence="5 7">
        <text>hydrogencarbonate + H(+) = CO2 + H2O</text>
        <dbReference type="Rhea" id="RHEA:10748"/>
        <dbReference type="ChEBI" id="CHEBI:15377"/>
        <dbReference type="ChEBI" id="CHEBI:15378"/>
        <dbReference type="ChEBI" id="CHEBI:16526"/>
        <dbReference type="ChEBI" id="CHEBI:17544"/>
        <dbReference type="EC" id="4.2.1.1"/>
    </reaction>
</comment>
<accession>A0A0K8MDX6</accession>
<comment type="similarity">
    <text evidence="1 7">Belongs to the beta-class carbonic anhydrase family.</text>
</comment>
<dbReference type="EMBL" id="BBVC01000078">
    <property type="protein sequence ID" value="GAO98677.1"/>
    <property type="molecule type" value="Genomic_DNA"/>
</dbReference>
<evidence type="ECO:0000313" key="9">
    <source>
        <dbReference type="Proteomes" id="UP000036771"/>
    </source>
</evidence>
<evidence type="ECO:0000256" key="7">
    <source>
        <dbReference type="RuleBase" id="RU003956"/>
    </source>
</evidence>
<dbReference type="GO" id="GO:0004089">
    <property type="term" value="F:carbonate dehydratase activity"/>
    <property type="evidence" value="ECO:0007669"/>
    <property type="project" value="UniProtKB-UniRule"/>
</dbReference>
<feature type="binding site" evidence="6">
    <location>
        <position position="98"/>
    </location>
    <ligand>
        <name>Zn(2+)</name>
        <dbReference type="ChEBI" id="CHEBI:29105"/>
    </ligand>
</feature>
<evidence type="ECO:0000256" key="6">
    <source>
        <dbReference type="PIRSR" id="PIRSR601765-1"/>
    </source>
</evidence>
<evidence type="ECO:0000256" key="3">
    <source>
        <dbReference type="ARBA" id="ARBA00022833"/>
    </source>
</evidence>
<dbReference type="SUPFAM" id="SSF53056">
    <property type="entry name" value="beta-carbonic anhydrase, cab"/>
    <property type="match status" value="1"/>
</dbReference>
<evidence type="ECO:0000256" key="2">
    <source>
        <dbReference type="ARBA" id="ARBA00022723"/>
    </source>
</evidence>
<dbReference type="STRING" id="1629334.Cva_01341"/>
<feature type="binding site" evidence="6">
    <location>
        <position position="42"/>
    </location>
    <ligand>
        <name>Zn(2+)</name>
        <dbReference type="ChEBI" id="CHEBI:29105"/>
    </ligand>
</feature>
<dbReference type="InterPro" id="IPR036874">
    <property type="entry name" value="Carbonic_anhydrase_sf"/>
</dbReference>
<dbReference type="PANTHER" id="PTHR11002:SF76">
    <property type="entry name" value="CARBONIC ANHYDRASE"/>
    <property type="match status" value="1"/>
</dbReference>
<protein>
    <recommendedName>
        <fullName evidence="7">Carbonic anhydrase</fullName>
        <ecNumber evidence="7">4.2.1.1</ecNumber>
    </recommendedName>
    <alternativeName>
        <fullName evidence="7">Carbonate dehydratase</fullName>
    </alternativeName>
</protein>
<reference evidence="8 9" key="1">
    <citation type="submission" date="2015-03" db="EMBL/GenBank/DDBJ databases">
        <title>Caedibacter varicaedens, whole genome shotgun sequence.</title>
        <authorList>
            <person name="Suzuki H."/>
            <person name="Dapper A.L."/>
            <person name="Gibson A.K."/>
            <person name="Jackson C."/>
            <person name="Lee H."/>
            <person name="Pejaver V.R."/>
            <person name="Doak T."/>
            <person name="Lynch M."/>
        </authorList>
    </citation>
    <scope>NUCLEOTIDE SEQUENCE [LARGE SCALE GENOMIC DNA]</scope>
</reference>
<feature type="binding site" evidence="6">
    <location>
        <position position="44"/>
    </location>
    <ligand>
        <name>Zn(2+)</name>
        <dbReference type="ChEBI" id="CHEBI:29105"/>
    </ligand>
</feature>
<comment type="function">
    <text evidence="7">Reversible hydration of carbon dioxide.</text>
</comment>
<dbReference type="Proteomes" id="UP000036771">
    <property type="component" value="Unassembled WGS sequence"/>
</dbReference>
<dbReference type="Gene3D" id="3.40.1050.10">
    <property type="entry name" value="Carbonic anhydrase"/>
    <property type="match status" value="1"/>
</dbReference>
<dbReference type="FunFam" id="3.40.1050.10:FF:000001">
    <property type="entry name" value="Carbonic anhydrase"/>
    <property type="match status" value="1"/>
</dbReference>
<dbReference type="Pfam" id="PF00484">
    <property type="entry name" value="Pro_CA"/>
    <property type="match status" value="1"/>
</dbReference>
<dbReference type="EC" id="4.2.1.1" evidence="7"/>
<dbReference type="AlphaFoldDB" id="A0A0K8MDX6"/>
<dbReference type="PANTHER" id="PTHR11002">
    <property type="entry name" value="CARBONIC ANHYDRASE"/>
    <property type="match status" value="1"/>
</dbReference>
<evidence type="ECO:0000256" key="1">
    <source>
        <dbReference type="ARBA" id="ARBA00006217"/>
    </source>
</evidence>
<dbReference type="OrthoDB" id="9797527at2"/>
<name>A0A0K8MDX6_9PROT</name>
<dbReference type="PROSITE" id="PS00705">
    <property type="entry name" value="PROK_CO2_ANHYDRASE_2"/>
    <property type="match status" value="1"/>
</dbReference>
<dbReference type="SMART" id="SM00947">
    <property type="entry name" value="Pro_CA"/>
    <property type="match status" value="1"/>
</dbReference>
<keyword evidence="9" id="KW-1185">Reference proteome</keyword>
<comment type="cofactor">
    <cofactor evidence="6">
        <name>Zn(2+)</name>
        <dbReference type="ChEBI" id="CHEBI:29105"/>
    </cofactor>
    <text evidence="6">Binds 1 zinc ion per subunit.</text>
</comment>
<dbReference type="CDD" id="cd00883">
    <property type="entry name" value="beta_CA_cladeA"/>
    <property type="match status" value="1"/>
</dbReference>
<dbReference type="NCBIfam" id="NF007756">
    <property type="entry name" value="PRK10437.1"/>
    <property type="match status" value="1"/>
</dbReference>
<comment type="caution">
    <text evidence="8">The sequence shown here is derived from an EMBL/GenBank/DDBJ whole genome shotgun (WGS) entry which is preliminary data.</text>
</comment>
<evidence type="ECO:0000313" key="8">
    <source>
        <dbReference type="EMBL" id="GAO98677.1"/>
    </source>
</evidence>
<dbReference type="PROSITE" id="PS00704">
    <property type="entry name" value="PROK_CO2_ANHYDRASE_1"/>
    <property type="match status" value="1"/>
</dbReference>
<keyword evidence="4 7" id="KW-0456">Lyase</keyword>